<proteinExistence type="predicted"/>
<organism evidence="2 3">
    <name type="scientific">Micromonospora andamanensis</name>
    <dbReference type="NCBI Taxonomy" id="1287068"/>
    <lineage>
        <taxon>Bacteria</taxon>
        <taxon>Bacillati</taxon>
        <taxon>Actinomycetota</taxon>
        <taxon>Actinomycetes</taxon>
        <taxon>Micromonosporales</taxon>
        <taxon>Micromonosporaceae</taxon>
        <taxon>Micromonospora</taxon>
    </lineage>
</organism>
<dbReference type="NCBIfam" id="TIGR03544">
    <property type="entry name" value="DivI1A_domain"/>
    <property type="match status" value="1"/>
</dbReference>
<keyword evidence="3" id="KW-1185">Reference proteome</keyword>
<reference evidence="2 3" key="1">
    <citation type="submission" date="2021-01" db="EMBL/GenBank/DDBJ databases">
        <title>Whole genome shotgun sequence of Verrucosispora andamanensis NBRC 109075.</title>
        <authorList>
            <person name="Komaki H."/>
            <person name="Tamura T."/>
        </authorList>
    </citation>
    <scope>NUCLEOTIDE SEQUENCE [LARGE SCALE GENOMIC DNA]</scope>
    <source>
        <strain evidence="2 3">NBRC 109075</strain>
    </source>
</reference>
<evidence type="ECO:0000256" key="1">
    <source>
        <dbReference type="SAM" id="MobiDB-lite"/>
    </source>
</evidence>
<evidence type="ECO:0000313" key="3">
    <source>
        <dbReference type="Proteomes" id="UP000647017"/>
    </source>
</evidence>
<feature type="region of interest" description="Disordered" evidence="1">
    <location>
        <begin position="1"/>
        <end position="30"/>
    </location>
</feature>
<dbReference type="EMBL" id="BOOZ01000044">
    <property type="protein sequence ID" value="GIJ12093.1"/>
    <property type="molecule type" value="Genomic_DNA"/>
</dbReference>
<sequence>MVTARRLADSPRTAAAFRSQPRPPWKGGDMSTYRSTAYSGLLPWQVRGHRFRRVWLGRRGLAPDEVYAFLDRVAGELATVQQALAESHRETARVKAALRDWQSARARARDSDR</sequence>
<gene>
    <name evidence="2" type="ORF">Van01_53070</name>
</gene>
<accession>A0ABQ4I2H5</accession>
<dbReference type="Gene3D" id="6.10.250.660">
    <property type="match status" value="1"/>
</dbReference>
<protein>
    <recommendedName>
        <fullName evidence="4">DivIVA domain-containing protein</fullName>
    </recommendedName>
</protein>
<dbReference type="Proteomes" id="UP000647017">
    <property type="component" value="Unassembled WGS sequence"/>
</dbReference>
<evidence type="ECO:0000313" key="2">
    <source>
        <dbReference type="EMBL" id="GIJ12093.1"/>
    </source>
</evidence>
<name>A0ABQ4I2H5_9ACTN</name>
<comment type="caution">
    <text evidence="2">The sequence shown here is derived from an EMBL/GenBank/DDBJ whole genome shotgun (WGS) entry which is preliminary data.</text>
</comment>
<evidence type="ECO:0008006" key="4">
    <source>
        <dbReference type="Google" id="ProtNLM"/>
    </source>
</evidence>
<dbReference type="InterPro" id="IPR019933">
    <property type="entry name" value="DivIVA_domain"/>
</dbReference>